<feature type="compositionally biased region" description="Basic and acidic residues" evidence="2">
    <location>
        <begin position="413"/>
        <end position="437"/>
    </location>
</feature>
<feature type="compositionally biased region" description="Low complexity" evidence="2">
    <location>
        <begin position="360"/>
        <end position="379"/>
    </location>
</feature>
<feature type="region of interest" description="Disordered" evidence="2">
    <location>
        <begin position="267"/>
        <end position="298"/>
    </location>
</feature>
<evidence type="ECO:0000256" key="2">
    <source>
        <dbReference type="SAM" id="MobiDB-lite"/>
    </source>
</evidence>
<keyword evidence="1" id="KW-0175">Coiled coil</keyword>
<feature type="region of interest" description="Disordered" evidence="2">
    <location>
        <begin position="541"/>
        <end position="612"/>
    </location>
</feature>
<feature type="region of interest" description="Disordered" evidence="2">
    <location>
        <begin position="352"/>
        <end position="457"/>
    </location>
</feature>
<dbReference type="EMBL" id="HBUF01290840">
    <property type="protein sequence ID" value="CAG6689205.1"/>
    <property type="molecule type" value="Transcribed_RNA"/>
</dbReference>
<dbReference type="SUPFAM" id="SSF52266">
    <property type="entry name" value="SGNH hydrolase"/>
    <property type="match status" value="1"/>
</dbReference>
<name>A0A8D8TND1_9HEMI</name>
<feature type="compositionally biased region" description="Basic and acidic residues" evidence="2">
    <location>
        <begin position="545"/>
        <end position="565"/>
    </location>
</feature>
<feature type="region of interest" description="Disordered" evidence="2">
    <location>
        <begin position="871"/>
        <end position="896"/>
    </location>
</feature>
<dbReference type="EMBL" id="HBUF01290842">
    <property type="protein sequence ID" value="CAG6689212.1"/>
    <property type="molecule type" value="Transcribed_RNA"/>
</dbReference>
<evidence type="ECO:0000313" key="3">
    <source>
        <dbReference type="EMBL" id="CAG6689212.1"/>
    </source>
</evidence>
<dbReference type="AlphaFoldDB" id="A0A8D8TND1"/>
<feature type="compositionally biased region" description="Basic and acidic residues" evidence="2">
    <location>
        <begin position="390"/>
        <end position="407"/>
    </location>
</feature>
<sequence length="994" mass="115550">MMSRLSCLRYQTKKIKISLQKFENERYILLKPELDKLEQEYNNDKLENIIAQICETWMDTSMELDEMKNKYETVVISLKEIDTENNGLKSQKICYETRLQKLIDESNEQIQEIENEMKEYKDTVKSLKGNTDNLEEQLDAKLNKINELNKKLSQHELKTTEKNEILLKVQYEAETLKSTNTELLEENKNLKMLIDNMAKIIESQKKTTSEISTRHNLDESSMFGNNLDYTQNGNNLTLANTFNFTTSIVETSLQEELDNTMNKQNEKHNTTQHTKNTNLTNPTNNVTSTPEKIQNQKCNKNDEEQQYETFNISPIEHNTSLNTWESKDITLQNDSNQDKDCTVINITEKDNTKTTSEYGNSVNENSPLNNSSETESELSFVSATNEIESIVEKDPNEKSNDETKSLDNNKSQENNEKHDDIEAGDRDDSEDREHMEDSCDYDENTTTVLSGDDKEKTQNIHLKNGRDDENNEQYFNNSCGHGNKATDIPEINIEALANKRDPKETHDKPKIINKSYIEHMDKKGESTFSFTEVETINISSNKNTGKKDIDNDGTSEKENTKRNNETEDEINESTISINSENDSISTIAENRDQQNPNNHQTINNTTLGDNYKQGEQIKTPRSNQKTNEELLPEIQIYVPKKIELSPISTKYVNINEIINKQGPSYDMTFQIKLLELEQIAKEHTKKIAKIENQLKPTKSNTHTETTNKKYCYLLGDSHLRYIRDIMGENKIITEKYKIQTDIIPGGKLQDITKRTPKNMSKDSILIICAGTNDLYTTETVTFEEEIEKLSRLELKRIIIIGIPPQTNITNNRNILRLNTKIKHLCTTYHNMEFINTHTFIKPEHLARDGIHLGRKAKIWLAEKITSMINRNNTQPNQTSEQRNINTPQSYTQHRNRENATYEHRTTNHNGQRNENNEHQKLRTETPWQNGINRTRKNYQDEEIWMNGKLISKMNEGETWINGKLISTEKETKPYWHETNKKDFRWNTQQTSKRK</sequence>
<dbReference type="Gene3D" id="3.40.50.12700">
    <property type="match status" value="1"/>
</dbReference>
<reference evidence="3" key="1">
    <citation type="submission" date="2021-05" db="EMBL/GenBank/DDBJ databases">
        <authorList>
            <person name="Alioto T."/>
            <person name="Alioto T."/>
            <person name="Gomez Garrido J."/>
        </authorList>
    </citation>
    <scope>NUCLEOTIDE SEQUENCE</scope>
</reference>
<feature type="coiled-coil region" evidence="1">
    <location>
        <begin position="96"/>
        <end position="193"/>
    </location>
</feature>
<protein>
    <submittedName>
        <fullName evidence="3">Uncharacterized protein</fullName>
    </submittedName>
</protein>
<accession>A0A8D8TND1</accession>
<organism evidence="3">
    <name type="scientific">Cacopsylla melanoneura</name>
    <dbReference type="NCBI Taxonomy" id="428564"/>
    <lineage>
        <taxon>Eukaryota</taxon>
        <taxon>Metazoa</taxon>
        <taxon>Ecdysozoa</taxon>
        <taxon>Arthropoda</taxon>
        <taxon>Hexapoda</taxon>
        <taxon>Insecta</taxon>
        <taxon>Pterygota</taxon>
        <taxon>Neoptera</taxon>
        <taxon>Paraneoptera</taxon>
        <taxon>Hemiptera</taxon>
        <taxon>Sternorrhyncha</taxon>
        <taxon>Psylloidea</taxon>
        <taxon>Psyllidae</taxon>
        <taxon>Psyllinae</taxon>
        <taxon>Cacopsylla</taxon>
    </lineage>
</organism>
<feature type="compositionally biased region" description="Low complexity" evidence="2">
    <location>
        <begin position="271"/>
        <end position="289"/>
    </location>
</feature>
<evidence type="ECO:0000256" key="1">
    <source>
        <dbReference type="SAM" id="Coils"/>
    </source>
</evidence>
<feature type="compositionally biased region" description="Polar residues" evidence="2">
    <location>
        <begin position="572"/>
        <end position="608"/>
    </location>
</feature>
<proteinExistence type="predicted"/>
<dbReference type="EMBL" id="HBUF01290841">
    <property type="protein sequence ID" value="CAG6689208.1"/>
    <property type="molecule type" value="Transcribed_RNA"/>
</dbReference>
<feature type="compositionally biased region" description="Polar residues" evidence="2">
    <location>
        <begin position="871"/>
        <end position="892"/>
    </location>
</feature>